<reference evidence="1" key="1">
    <citation type="submission" date="2023-04" db="EMBL/GenBank/DDBJ databases">
        <title>A chromosome-level genome assembly of the parasitoid wasp Eretmocerus hayati.</title>
        <authorList>
            <person name="Zhong Y."/>
            <person name="Liu S."/>
            <person name="Liu Y."/>
        </authorList>
    </citation>
    <scope>NUCLEOTIDE SEQUENCE</scope>
    <source>
        <strain evidence="1">ZJU_SS_LIU_2023</strain>
    </source>
</reference>
<keyword evidence="2" id="KW-1185">Reference proteome</keyword>
<name>A0ACC2N5K3_9HYME</name>
<dbReference type="EMBL" id="CM056744">
    <property type="protein sequence ID" value="KAJ8665592.1"/>
    <property type="molecule type" value="Genomic_DNA"/>
</dbReference>
<protein>
    <submittedName>
        <fullName evidence="1">Uncharacterized protein</fullName>
    </submittedName>
</protein>
<organism evidence="1 2">
    <name type="scientific">Eretmocerus hayati</name>
    <dbReference type="NCBI Taxonomy" id="131215"/>
    <lineage>
        <taxon>Eukaryota</taxon>
        <taxon>Metazoa</taxon>
        <taxon>Ecdysozoa</taxon>
        <taxon>Arthropoda</taxon>
        <taxon>Hexapoda</taxon>
        <taxon>Insecta</taxon>
        <taxon>Pterygota</taxon>
        <taxon>Neoptera</taxon>
        <taxon>Endopterygota</taxon>
        <taxon>Hymenoptera</taxon>
        <taxon>Apocrita</taxon>
        <taxon>Proctotrupomorpha</taxon>
        <taxon>Chalcidoidea</taxon>
        <taxon>Aphelinidae</taxon>
        <taxon>Aphelininae</taxon>
        <taxon>Eretmocerus</taxon>
    </lineage>
</organism>
<accession>A0ACC2N5K3</accession>
<sequence length="434" mass="49023">MEKKRKRKRYRMDPTAPLTQHGRKQYLKKFGPIQAMQYVTMTNTEVESSDSDVDNVVRGSNMQTITERVPNVYNIYRNRTPDSEPIPPFLESDNSEEGESVLKCDVESNDLNDEPSISLCVSEAKGQLQSSDDEPSDSCAGDDKFSVHYVDVDGLSSTDDEVENPKTRAHSQSDLCSSDEDSPNSFDWHEDCLYSSSDEETENYRKSSACAKDDTLEKKTQIDSLLRTVQTTNTVCPGAFLRSILHRSFRNHICFSGIVDMANLFNIAFNQKLLPDTRYLVDKMCNANTEFTLHAACLICSADVGTFVEGQARVKCHKCHSLVDVSRRCNPNFFAIIDPSEVVRDLLQTYGDHYDNVLKGRKPSATVLRDVYDSSGYRSFRASLPESEKYLYVSGSFQADGMEAFEDSLYSIWPIYIIINELPPPPPLKLDLIM</sequence>
<comment type="caution">
    <text evidence="1">The sequence shown here is derived from an EMBL/GenBank/DDBJ whole genome shotgun (WGS) entry which is preliminary data.</text>
</comment>
<gene>
    <name evidence="1" type="ORF">QAD02_007254</name>
</gene>
<evidence type="ECO:0000313" key="1">
    <source>
        <dbReference type="EMBL" id="KAJ8665592.1"/>
    </source>
</evidence>
<dbReference type="Proteomes" id="UP001239111">
    <property type="component" value="Chromosome 4"/>
</dbReference>
<proteinExistence type="predicted"/>
<evidence type="ECO:0000313" key="2">
    <source>
        <dbReference type="Proteomes" id="UP001239111"/>
    </source>
</evidence>